<proteinExistence type="inferred from homology"/>
<keyword evidence="4 6" id="KW-0808">Transferase</keyword>
<comment type="similarity">
    <text evidence="6">Belongs to the methyltransferase superfamily. RNA methyltransferase RsmG family.</text>
</comment>
<comment type="caution">
    <text evidence="7">The sequence shown here is derived from an EMBL/GenBank/DDBJ whole genome shotgun (WGS) entry which is preliminary data.</text>
</comment>
<dbReference type="Pfam" id="PF02527">
    <property type="entry name" value="GidB"/>
    <property type="match status" value="1"/>
</dbReference>
<dbReference type="AlphaFoldDB" id="A0A2W5N9W7"/>
<evidence type="ECO:0000313" key="8">
    <source>
        <dbReference type="Proteomes" id="UP000249417"/>
    </source>
</evidence>
<sequence>MVINHVSRETEARLRQYHALLLKWQDKINLISPTTVPDAWERHFEDSLQLLPLIPEGVKTIYDLGSGAGFPGLLLAMTRPDIAVSLIESDAKKCAFLKTVSRETGTAAAIRNERIETAAATLPAPDLITARALASLGDLLGYIQPWLEQRPELALLFPKGERWAEEVETAKTAGWAFDMADFPSKTDPRAHILLLKNVRISQV</sequence>
<dbReference type="EC" id="2.1.1.-" evidence="6"/>
<dbReference type="PANTHER" id="PTHR31760:SF0">
    <property type="entry name" value="S-ADENOSYL-L-METHIONINE-DEPENDENT METHYLTRANSFERASES SUPERFAMILY PROTEIN"/>
    <property type="match status" value="1"/>
</dbReference>
<organism evidence="7 8">
    <name type="scientific">Micavibrio aeruginosavorus</name>
    <dbReference type="NCBI Taxonomy" id="349221"/>
    <lineage>
        <taxon>Bacteria</taxon>
        <taxon>Pseudomonadati</taxon>
        <taxon>Bdellovibrionota</taxon>
        <taxon>Bdellovibrionia</taxon>
        <taxon>Bdellovibrionales</taxon>
        <taxon>Pseudobdellovibrionaceae</taxon>
        <taxon>Micavibrio</taxon>
    </lineage>
</organism>
<feature type="binding site" evidence="6">
    <location>
        <position position="70"/>
    </location>
    <ligand>
        <name>S-adenosyl-L-methionine</name>
        <dbReference type="ChEBI" id="CHEBI:59789"/>
    </ligand>
</feature>
<feature type="binding site" evidence="6">
    <location>
        <begin position="115"/>
        <end position="116"/>
    </location>
    <ligand>
        <name>S-adenosyl-L-methionine</name>
        <dbReference type="ChEBI" id="CHEBI:59789"/>
    </ligand>
</feature>
<dbReference type="InterPro" id="IPR003682">
    <property type="entry name" value="rRNA_ssu_MeTfrase_G"/>
</dbReference>
<dbReference type="EMBL" id="QFQB01000001">
    <property type="protein sequence ID" value="PZQ49079.1"/>
    <property type="molecule type" value="Genomic_DNA"/>
</dbReference>
<evidence type="ECO:0000256" key="3">
    <source>
        <dbReference type="ARBA" id="ARBA00022603"/>
    </source>
</evidence>
<evidence type="ECO:0000256" key="4">
    <source>
        <dbReference type="ARBA" id="ARBA00022679"/>
    </source>
</evidence>
<keyword evidence="5 6" id="KW-0949">S-adenosyl-L-methionine</keyword>
<dbReference type="NCBIfam" id="TIGR00138">
    <property type="entry name" value="rsmG_gidB"/>
    <property type="match status" value="1"/>
</dbReference>
<name>A0A2W5N9W7_9BACT</name>
<keyword evidence="3 6" id="KW-0489">Methyltransferase</keyword>
<evidence type="ECO:0000256" key="5">
    <source>
        <dbReference type="ARBA" id="ARBA00022691"/>
    </source>
</evidence>
<dbReference type="PANTHER" id="PTHR31760">
    <property type="entry name" value="S-ADENOSYL-L-METHIONINE-DEPENDENT METHYLTRANSFERASES SUPERFAMILY PROTEIN"/>
    <property type="match status" value="1"/>
</dbReference>
<keyword evidence="2 6" id="KW-0698">rRNA processing</keyword>
<dbReference type="Gene3D" id="3.40.50.150">
    <property type="entry name" value="Vaccinia Virus protein VP39"/>
    <property type="match status" value="1"/>
</dbReference>
<evidence type="ECO:0000256" key="6">
    <source>
        <dbReference type="HAMAP-Rule" id="MF_00074"/>
    </source>
</evidence>
<evidence type="ECO:0000313" key="7">
    <source>
        <dbReference type="EMBL" id="PZQ49079.1"/>
    </source>
</evidence>
<comment type="subcellular location">
    <subcellularLocation>
        <location evidence="6">Cytoplasm</location>
    </subcellularLocation>
</comment>
<dbReference type="Proteomes" id="UP000249417">
    <property type="component" value="Unassembled WGS sequence"/>
</dbReference>
<dbReference type="HAMAP" id="MF_00074">
    <property type="entry name" value="16SrRNA_methyltr_G"/>
    <property type="match status" value="1"/>
</dbReference>
<feature type="binding site" evidence="6">
    <location>
        <position position="131"/>
    </location>
    <ligand>
        <name>S-adenosyl-L-methionine</name>
        <dbReference type="ChEBI" id="CHEBI:59789"/>
    </ligand>
</feature>
<feature type="binding site" evidence="6">
    <location>
        <position position="65"/>
    </location>
    <ligand>
        <name>S-adenosyl-L-methionine</name>
        <dbReference type="ChEBI" id="CHEBI:59789"/>
    </ligand>
</feature>
<dbReference type="GO" id="GO:0005829">
    <property type="term" value="C:cytosol"/>
    <property type="evidence" value="ECO:0007669"/>
    <property type="project" value="TreeGrafter"/>
</dbReference>
<protein>
    <recommendedName>
        <fullName evidence="6">Ribosomal RNA small subunit methyltransferase G</fullName>
        <ecNumber evidence="6">2.1.1.-</ecNumber>
    </recommendedName>
    <alternativeName>
        <fullName evidence="6">16S rRNA 7-methylguanosine methyltransferase</fullName>
        <shortName evidence="6">16S rRNA m7G methyltransferase</shortName>
    </alternativeName>
</protein>
<accession>A0A2W5N9W7</accession>
<gene>
    <name evidence="6 7" type="primary">rsmG</name>
    <name evidence="7" type="ORF">DI551_00045</name>
</gene>
<keyword evidence="1 6" id="KW-0963">Cytoplasm</keyword>
<dbReference type="GO" id="GO:0070043">
    <property type="term" value="F:rRNA (guanine-N7-)-methyltransferase activity"/>
    <property type="evidence" value="ECO:0007669"/>
    <property type="project" value="UniProtKB-UniRule"/>
</dbReference>
<evidence type="ECO:0000256" key="1">
    <source>
        <dbReference type="ARBA" id="ARBA00022490"/>
    </source>
</evidence>
<evidence type="ECO:0000256" key="2">
    <source>
        <dbReference type="ARBA" id="ARBA00022552"/>
    </source>
</evidence>
<dbReference type="SUPFAM" id="SSF53335">
    <property type="entry name" value="S-adenosyl-L-methionine-dependent methyltransferases"/>
    <property type="match status" value="1"/>
</dbReference>
<dbReference type="InterPro" id="IPR029063">
    <property type="entry name" value="SAM-dependent_MTases_sf"/>
</dbReference>
<dbReference type="PIRSF" id="PIRSF003078">
    <property type="entry name" value="GidB"/>
    <property type="match status" value="1"/>
</dbReference>
<comment type="function">
    <text evidence="6">Specifically methylates the N7 position of a guanine in 16S rRNA.</text>
</comment>
<reference evidence="7 8" key="1">
    <citation type="submission" date="2017-08" db="EMBL/GenBank/DDBJ databases">
        <title>Infants hospitalized years apart are colonized by the same room-sourced microbial strains.</title>
        <authorList>
            <person name="Brooks B."/>
            <person name="Olm M.R."/>
            <person name="Firek B.A."/>
            <person name="Baker R."/>
            <person name="Thomas B.C."/>
            <person name="Morowitz M.J."/>
            <person name="Banfield J.F."/>
        </authorList>
    </citation>
    <scope>NUCLEOTIDE SEQUENCE [LARGE SCALE GENOMIC DNA]</scope>
    <source>
        <strain evidence="7">S2_005_002_R2_29</strain>
    </source>
</reference>
<comment type="caution">
    <text evidence="6">Lacks conserved residue(s) required for the propagation of feature annotation.</text>
</comment>